<dbReference type="Proteomes" id="UP000321528">
    <property type="component" value="Unassembled WGS sequence"/>
</dbReference>
<name>A0A418ND62_9FLAO</name>
<dbReference type="EMBL" id="QXFJ01000007">
    <property type="protein sequence ID" value="RIV74372.1"/>
    <property type="molecule type" value="Genomic_DNA"/>
</dbReference>
<comment type="caution">
    <text evidence="1">The sequence shown here is derived from an EMBL/GenBank/DDBJ whole genome shotgun (WGS) entry which is preliminary data.</text>
</comment>
<reference evidence="1 3" key="1">
    <citation type="submission" date="2018-08" db="EMBL/GenBank/DDBJ databases">
        <title>Proposal of Muricauda 72 sp.nov. and Muricauda NH166 sp.nov., isolated from seawater.</title>
        <authorList>
            <person name="Cheng H."/>
            <person name="Wu Y.-H."/>
            <person name="Guo L.-L."/>
            <person name="Xu X.-W."/>
        </authorList>
    </citation>
    <scope>NUCLEOTIDE SEQUENCE [LARGE SCALE GENOMIC DNA]</scope>
    <source>
        <strain evidence="1 3">NH166</strain>
    </source>
</reference>
<evidence type="ECO:0000313" key="1">
    <source>
        <dbReference type="EMBL" id="RIV74372.1"/>
    </source>
</evidence>
<dbReference type="Proteomes" id="UP000284189">
    <property type="component" value="Unassembled WGS sequence"/>
</dbReference>
<dbReference type="RefSeq" id="WP_119638331.1">
    <property type="nucleotide sequence ID" value="NZ_QXFJ01000007.1"/>
</dbReference>
<evidence type="ECO:0000313" key="4">
    <source>
        <dbReference type="Proteomes" id="UP000321528"/>
    </source>
</evidence>
<protein>
    <submittedName>
        <fullName evidence="1">Uncharacterized protein</fullName>
    </submittedName>
</protein>
<dbReference type="AlphaFoldDB" id="A0A418ND62"/>
<reference evidence="2 4" key="2">
    <citation type="submission" date="2019-07" db="EMBL/GenBank/DDBJ databases">
        <title>Draft genome of two Muricauda strains isolated from deep sea.</title>
        <authorList>
            <person name="Sun C."/>
        </authorList>
    </citation>
    <scope>NUCLEOTIDE SEQUENCE [LARGE SCALE GENOMIC DNA]</scope>
    <source>
        <strain evidence="2 4">NH166</strain>
    </source>
</reference>
<keyword evidence="4" id="KW-1185">Reference proteome</keyword>
<proteinExistence type="predicted"/>
<evidence type="ECO:0000313" key="3">
    <source>
        <dbReference type="Proteomes" id="UP000284189"/>
    </source>
</evidence>
<organism evidence="1 3">
    <name type="scientific">Flagellimonas aequoris</name>
    <dbReference type="NCBI Taxonomy" id="2306997"/>
    <lineage>
        <taxon>Bacteria</taxon>
        <taxon>Pseudomonadati</taxon>
        <taxon>Bacteroidota</taxon>
        <taxon>Flavobacteriia</taxon>
        <taxon>Flavobacteriales</taxon>
        <taxon>Flavobacteriaceae</taxon>
        <taxon>Flagellimonas</taxon>
    </lineage>
</organism>
<sequence length="78" mass="9100">MFNFLRNKPDCPPLCQLDQLYKHTISKLPINEKIAYCERLLESSQFQLSHSCPKKDLGHFKNLVLAAEAELQQLRSIR</sequence>
<accession>A0A418ND62</accession>
<gene>
    <name evidence="1" type="ORF">D2U88_00445</name>
    <name evidence="2" type="ORF">FQ019_00425</name>
</gene>
<dbReference type="EMBL" id="VNWL01000006">
    <property type="protein sequence ID" value="TXK08494.1"/>
    <property type="molecule type" value="Genomic_DNA"/>
</dbReference>
<dbReference type="OrthoDB" id="1451111at2"/>
<evidence type="ECO:0000313" key="2">
    <source>
        <dbReference type="EMBL" id="TXK08494.1"/>
    </source>
</evidence>